<dbReference type="NCBIfam" id="NF005914">
    <property type="entry name" value="PRK07907.1"/>
    <property type="match status" value="1"/>
</dbReference>
<evidence type="ECO:0000256" key="3">
    <source>
        <dbReference type="ARBA" id="ARBA00022801"/>
    </source>
</evidence>
<dbReference type="InterPro" id="IPR011650">
    <property type="entry name" value="Peptidase_M20_dimer"/>
</dbReference>
<comment type="caution">
    <text evidence="6">The sequence shown here is derived from an EMBL/GenBank/DDBJ whole genome shotgun (WGS) entry which is preliminary data.</text>
</comment>
<dbReference type="Gene3D" id="3.30.70.360">
    <property type="match status" value="1"/>
</dbReference>
<feature type="region of interest" description="Disordered" evidence="4">
    <location>
        <begin position="1"/>
        <end position="33"/>
    </location>
</feature>
<gene>
    <name evidence="6" type="ORF">GCM10023215_39490</name>
</gene>
<evidence type="ECO:0000313" key="7">
    <source>
        <dbReference type="Proteomes" id="UP001500325"/>
    </source>
</evidence>
<keyword evidence="3" id="KW-0378">Hydrolase</keyword>
<keyword evidence="2" id="KW-0479">Metal-binding</keyword>
<dbReference type="InterPro" id="IPR051458">
    <property type="entry name" value="Cyt/Met_Dipeptidase"/>
</dbReference>
<accession>A0ABP8WZX9</accession>
<feature type="domain" description="Peptidase M20 dimerisation" evidence="5">
    <location>
        <begin position="227"/>
        <end position="374"/>
    </location>
</feature>
<organism evidence="6 7">
    <name type="scientific">Pseudonocardia yuanmonensis</name>
    <dbReference type="NCBI Taxonomy" id="1095914"/>
    <lineage>
        <taxon>Bacteria</taxon>
        <taxon>Bacillati</taxon>
        <taxon>Actinomycetota</taxon>
        <taxon>Actinomycetes</taxon>
        <taxon>Pseudonocardiales</taxon>
        <taxon>Pseudonocardiaceae</taxon>
        <taxon>Pseudonocardia</taxon>
    </lineage>
</organism>
<dbReference type="Proteomes" id="UP001500325">
    <property type="component" value="Unassembled WGS sequence"/>
</dbReference>
<evidence type="ECO:0000313" key="6">
    <source>
        <dbReference type="EMBL" id="GAA4697382.1"/>
    </source>
</evidence>
<name>A0ABP8WZX9_9PSEU</name>
<dbReference type="Pfam" id="PF07687">
    <property type="entry name" value="M20_dimer"/>
    <property type="match status" value="1"/>
</dbReference>
<evidence type="ECO:0000256" key="1">
    <source>
        <dbReference type="ARBA" id="ARBA00022670"/>
    </source>
</evidence>
<keyword evidence="1" id="KW-0645">Protease</keyword>
<keyword evidence="7" id="KW-1185">Reference proteome</keyword>
<dbReference type="EMBL" id="BAABIC010000013">
    <property type="protein sequence ID" value="GAA4697382.1"/>
    <property type="molecule type" value="Genomic_DNA"/>
</dbReference>
<evidence type="ECO:0000256" key="4">
    <source>
        <dbReference type="SAM" id="MobiDB-lite"/>
    </source>
</evidence>
<reference evidence="7" key="1">
    <citation type="journal article" date="2019" name="Int. J. Syst. Evol. Microbiol.">
        <title>The Global Catalogue of Microorganisms (GCM) 10K type strain sequencing project: providing services to taxonomists for standard genome sequencing and annotation.</title>
        <authorList>
            <consortium name="The Broad Institute Genomics Platform"/>
            <consortium name="The Broad Institute Genome Sequencing Center for Infectious Disease"/>
            <person name="Wu L."/>
            <person name="Ma J."/>
        </authorList>
    </citation>
    <scope>NUCLEOTIDE SEQUENCE [LARGE SCALE GENOMIC DNA]</scope>
    <source>
        <strain evidence="7">JCM 18055</strain>
    </source>
</reference>
<sequence length="483" mass="50630">MTGGIAAGQPRASTDRSDRDGAAGGRAAQDREETALRARVSGLMPRALTELAELVAIPSVADPRQFPPEECARAANWVADAFRGVGFDDLRLADTSDGSAAVVGSRPCGVTGAPTVLLYAHYDVQPPLDEGSWHTPPFRLTNVDGRWYGRGAADCKGNILMHLTALRALGDEVPVDLKLVVEGSEEQGTGGLEAFVREHADQLRADAIILADTGNAAVGSPAVTVSLRGVVDLVVTVDALDSELHAGVFGGAVPDALTALVAMLATLHDQQGNTTVRGLPNTQVWSGAPYPETQFRADGGLRRRTPVLGDGSIADMLWARPSLSLLGIDCPPVVGSAAALVPRARARLSLRVPPGVAPEEAGHAIVGHLLEVAPWQVKVRVEIEATGRPFRAATNGPAHRAMAEALHTVYGVPVSQLGQGGSIPLCAVLATTYPEAEILLIGVEEPSCRIHAPNESVAPEEIANMALAEASFLLDYPDAKQRR</sequence>
<dbReference type="PANTHER" id="PTHR43270:SF12">
    <property type="entry name" value="SUCCINYL-DIAMINOPIMELATE DESUCCINYLASE"/>
    <property type="match status" value="1"/>
</dbReference>
<dbReference type="InterPro" id="IPR002933">
    <property type="entry name" value="Peptidase_M20"/>
</dbReference>
<proteinExistence type="predicted"/>
<dbReference type="PANTHER" id="PTHR43270">
    <property type="entry name" value="BETA-ALA-HIS DIPEPTIDASE"/>
    <property type="match status" value="1"/>
</dbReference>
<dbReference type="Gene3D" id="3.40.630.10">
    <property type="entry name" value="Zn peptidases"/>
    <property type="match status" value="1"/>
</dbReference>
<dbReference type="Pfam" id="PF01546">
    <property type="entry name" value="Peptidase_M20"/>
    <property type="match status" value="1"/>
</dbReference>
<evidence type="ECO:0000259" key="5">
    <source>
        <dbReference type="Pfam" id="PF07687"/>
    </source>
</evidence>
<protein>
    <submittedName>
        <fullName evidence="6">Dipeptidase</fullName>
    </submittedName>
</protein>
<dbReference type="SUPFAM" id="SSF53187">
    <property type="entry name" value="Zn-dependent exopeptidases"/>
    <property type="match status" value="1"/>
</dbReference>
<evidence type="ECO:0000256" key="2">
    <source>
        <dbReference type="ARBA" id="ARBA00022723"/>
    </source>
</evidence>